<feature type="non-terminal residue" evidence="2">
    <location>
        <position position="1"/>
    </location>
</feature>
<name>A0AAD6FKF5_9TELE</name>
<organism evidence="2 3">
    <name type="scientific">Pogonophryne albipinna</name>
    <dbReference type="NCBI Taxonomy" id="1090488"/>
    <lineage>
        <taxon>Eukaryota</taxon>
        <taxon>Metazoa</taxon>
        <taxon>Chordata</taxon>
        <taxon>Craniata</taxon>
        <taxon>Vertebrata</taxon>
        <taxon>Euteleostomi</taxon>
        <taxon>Actinopterygii</taxon>
        <taxon>Neopterygii</taxon>
        <taxon>Teleostei</taxon>
        <taxon>Neoteleostei</taxon>
        <taxon>Acanthomorphata</taxon>
        <taxon>Eupercaria</taxon>
        <taxon>Perciformes</taxon>
        <taxon>Notothenioidei</taxon>
        <taxon>Pogonophryne</taxon>
    </lineage>
</organism>
<feature type="compositionally biased region" description="Polar residues" evidence="1">
    <location>
        <begin position="63"/>
        <end position="91"/>
    </location>
</feature>
<proteinExistence type="predicted"/>
<evidence type="ECO:0000313" key="2">
    <source>
        <dbReference type="EMBL" id="KAJ4938218.1"/>
    </source>
</evidence>
<accession>A0AAD6FKF5</accession>
<feature type="region of interest" description="Disordered" evidence="1">
    <location>
        <begin position="1"/>
        <end position="102"/>
    </location>
</feature>
<protein>
    <submittedName>
        <fullName evidence="2">Uncharacterized protein</fullName>
    </submittedName>
</protein>
<sequence>MALSSEQSHGPTARDILPPQARNYGPGNGTVGEDQTLRRGEVFPRSRTTENRKVQDLSHLKSTDGQAALSTSDGSPSEWSQTTCPQAGKQISNDRDSTEAVK</sequence>
<evidence type="ECO:0000313" key="3">
    <source>
        <dbReference type="Proteomes" id="UP001219934"/>
    </source>
</evidence>
<dbReference type="AlphaFoldDB" id="A0AAD6FKF5"/>
<feature type="compositionally biased region" description="Basic and acidic residues" evidence="1">
    <location>
        <begin position="35"/>
        <end position="62"/>
    </location>
</feature>
<feature type="compositionally biased region" description="Polar residues" evidence="1">
    <location>
        <begin position="1"/>
        <end position="10"/>
    </location>
</feature>
<reference evidence="2" key="1">
    <citation type="submission" date="2022-11" db="EMBL/GenBank/DDBJ databases">
        <title>Chromosome-level genome of Pogonophryne albipinna.</title>
        <authorList>
            <person name="Jo E."/>
        </authorList>
    </citation>
    <scope>NUCLEOTIDE SEQUENCE</scope>
    <source>
        <strain evidence="2">SGF0006</strain>
        <tissue evidence="2">Muscle</tissue>
    </source>
</reference>
<comment type="caution">
    <text evidence="2">The sequence shown here is derived from an EMBL/GenBank/DDBJ whole genome shotgun (WGS) entry which is preliminary data.</text>
</comment>
<dbReference type="Proteomes" id="UP001219934">
    <property type="component" value="Unassembled WGS sequence"/>
</dbReference>
<evidence type="ECO:0000256" key="1">
    <source>
        <dbReference type="SAM" id="MobiDB-lite"/>
    </source>
</evidence>
<keyword evidence="3" id="KW-1185">Reference proteome</keyword>
<gene>
    <name evidence="2" type="ORF">JOQ06_002843</name>
</gene>
<feature type="compositionally biased region" description="Basic and acidic residues" evidence="1">
    <location>
        <begin position="92"/>
        <end position="102"/>
    </location>
</feature>
<dbReference type="EMBL" id="JAPTMU010000009">
    <property type="protein sequence ID" value="KAJ4938218.1"/>
    <property type="molecule type" value="Genomic_DNA"/>
</dbReference>